<dbReference type="Proteomes" id="UP000002071">
    <property type="component" value="Chromosome"/>
</dbReference>
<keyword evidence="11" id="KW-1185">Reference proteome</keyword>
<sequence length="511" mass="56552">MSDPSQQSAQPVSVDPSALPYPYQRLTRNGHISAVNEAWVTVLGYEAANVCGEQFGEYVHSGDRDNFRTAFDRFVAGERSSPIELDIRHADGHPVTVMLDIRVERDHNGRFENAHCQFTEIDTASGAGSVSNTGGDTDADFSATEERMKLAVKGAKLGIWDWDMEADEVLRDELLANMLGYSPAEMGDQLDDWEQLVHPDGKQRHDEALAEHIDTDTDFYQCDYRMETKSGDWKWVRTMGTVVEEDDDGTPLRSVGIHLDIDEQKRNQLKLARRTEQLEALNRVVRHDIRNDMNVLHMWATELEGHVDEAGAEALEQILSSSRHIIELTKVAREFIESLGAGDELDMEPIDLREVLSNEVNTQRGAYPEADFRIRGELPSVTVRANGMLSSVFRNLLVNAVEHNDSATPTVTVSVTVRDQTVAVRVADDGPGIADVLKDEIFGKGTKGLSGGTGIGLYLVETLVESYGGDVRIADDGEGQEPSVSNRQESEDNEPTGAVFVVALPLYESDH</sequence>
<dbReference type="Pfam" id="PF02518">
    <property type="entry name" value="HATPase_c"/>
    <property type="match status" value="1"/>
</dbReference>
<dbReference type="PROSITE" id="PS50113">
    <property type="entry name" value="PAC"/>
    <property type="match status" value="1"/>
</dbReference>
<dbReference type="AlphaFoldDB" id="C7NU00"/>
<evidence type="ECO:0000259" key="9">
    <source>
        <dbReference type="PROSITE" id="PS50113"/>
    </source>
</evidence>
<dbReference type="HOGENOM" id="CLU_000445_114_58_2"/>
<feature type="domain" description="PAS" evidence="8">
    <location>
        <begin position="29"/>
        <end position="78"/>
    </location>
</feature>
<keyword evidence="5 10" id="KW-0418">Kinase</keyword>
<dbReference type="Gene3D" id="3.30.565.10">
    <property type="entry name" value="Histidine kinase-like ATPase, C-terminal domain"/>
    <property type="match status" value="1"/>
</dbReference>
<dbReference type="InterPro" id="IPR035965">
    <property type="entry name" value="PAS-like_dom_sf"/>
</dbReference>
<dbReference type="InterPro" id="IPR052162">
    <property type="entry name" value="Sensor_kinase/Photoreceptor"/>
</dbReference>
<keyword evidence="4" id="KW-0808">Transferase</keyword>
<dbReference type="InterPro" id="IPR005467">
    <property type="entry name" value="His_kinase_dom"/>
</dbReference>
<accession>C7NU00</accession>
<proteinExistence type="predicted"/>
<name>C7NU00_HALUD</name>
<protein>
    <recommendedName>
        <fullName evidence="2">histidine kinase</fullName>
        <ecNumber evidence="2">2.7.13.3</ecNumber>
    </recommendedName>
</protein>
<dbReference type="GeneID" id="8384372"/>
<feature type="domain" description="PAS" evidence="8">
    <location>
        <begin position="144"/>
        <end position="216"/>
    </location>
</feature>
<dbReference type="PANTHER" id="PTHR43304">
    <property type="entry name" value="PHYTOCHROME-LIKE PROTEIN CPH1"/>
    <property type="match status" value="1"/>
</dbReference>
<evidence type="ECO:0000259" key="7">
    <source>
        <dbReference type="PROSITE" id="PS50109"/>
    </source>
</evidence>
<dbReference type="InterPro" id="IPR013655">
    <property type="entry name" value="PAS_fold_3"/>
</dbReference>
<dbReference type="InterPro" id="IPR004358">
    <property type="entry name" value="Sig_transdc_His_kin-like_C"/>
</dbReference>
<organism evidence="10 11">
    <name type="scientific">Halorhabdus utahensis (strain DSM 12940 / JCM 11049 / AX-2)</name>
    <dbReference type="NCBI Taxonomy" id="519442"/>
    <lineage>
        <taxon>Archaea</taxon>
        <taxon>Methanobacteriati</taxon>
        <taxon>Methanobacteriota</taxon>
        <taxon>Stenosarchaea group</taxon>
        <taxon>Halobacteria</taxon>
        <taxon>Halobacteriales</taxon>
        <taxon>Haloarculaceae</taxon>
        <taxon>Halorhabdus</taxon>
    </lineage>
</organism>
<dbReference type="SUPFAM" id="SSF55785">
    <property type="entry name" value="PYP-like sensor domain (PAS domain)"/>
    <property type="match status" value="2"/>
</dbReference>
<dbReference type="SMART" id="SM00091">
    <property type="entry name" value="PAS"/>
    <property type="match status" value="2"/>
</dbReference>
<comment type="catalytic activity">
    <reaction evidence="1">
        <text>ATP + protein L-histidine = ADP + protein N-phospho-L-histidine.</text>
        <dbReference type="EC" id="2.7.13.3"/>
    </reaction>
</comment>
<dbReference type="RefSeq" id="WP_015789816.1">
    <property type="nucleotide sequence ID" value="NC_013158.1"/>
</dbReference>
<dbReference type="PROSITE" id="PS50109">
    <property type="entry name" value="HIS_KIN"/>
    <property type="match status" value="1"/>
</dbReference>
<dbReference type="Pfam" id="PF08447">
    <property type="entry name" value="PAS_3"/>
    <property type="match status" value="2"/>
</dbReference>
<gene>
    <name evidence="10" type="ordered locus">Huta_2078</name>
</gene>
<dbReference type="InterPro" id="IPR001610">
    <property type="entry name" value="PAC"/>
</dbReference>
<dbReference type="NCBIfam" id="TIGR00229">
    <property type="entry name" value="sensory_box"/>
    <property type="match status" value="2"/>
</dbReference>
<dbReference type="PRINTS" id="PR00344">
    <property type="entry name" value="BCTRLSENSOR"/>
</dbReference>
<evidence type="ECO:0000256" key="6">
    <source>
        <dbReference type="SAM" id="MobiDB-lite"/>
    </source>
</evidence>
<evidence type="ECO:0000256" key="3">
    <source>
        <dbReference type="ARBA" id="ARBA00022553"/>
    </source>
</evidence>
<dbReference type="eggNOG" id="arCOG06219">
    <property type="taxonomic scope" value="Archaea"/>
</dbReference>
<dbReference type="InterPro" id="IPR000700">
    <property type="entry name" value="PAS-assoc_C"/>
</dbReference>
<dbReference type="InterPro" id="IPR000014">
    <property type="entry name" value="PAS"/>
</dbReference>
<dbReference type="InterPro" id="IPR003594">
    <property type="entry name" value="HATPase_dom"/>
</dbReference>
<keyword evidence="3" id="KW-0597">Phosphoprotein</keyword>
<dbReference type="SMART" id="SM00086">
    <property type="entry name" value="PAC"/>
    <property type="match status" value="2"/>
</dbReference>
<dbReference type="Gene3D" id="3.30.450.20">
    <property type="entry name" value="PAS domain"/>
    <property type="match status" value="2"/>
</dbReference>
<dbReference type="SMART" id="SM00387">
    <property type="entry name" value="HATPase_c"/>
    <property type="match status" value="1"/>
</dbReference>
<evidence type="ECO:0000313" key="11">
    <source>
        <dbReference type="Proteomes" id="UP000002071"/>
    </source>
</evidence>
<feature type="domain" description="PAC" evidence="9">
    <location>
        <begin position="220"/>
        <end position="273"/>
    </location>
</feature>
<evidence type="ECO:0000259" key="8">
    <source>
        <dbReference type="PROSITE" id="PS50112"/>
    </source>
</evidence>
<dbReference type="EC" id="2.7.13.3" evidence="2"/>
<dbReference type="EMBL" id="CP001687">
    <property type="protein sequence ID" value="ACV12245.1"/>
    <property type="molecule type" value="Genomic_DNA"/>
</dbReference>
<dbReference type="eggNOG" id="arCOG02333">
    <property type="taxonomic scope" value="Archaea"/>
</dbReference>
<dbReference type="InterPro" id="IPR036890">
    <property type="entry name" value="HATPase_C_sf"/>
</dbReference>
<dbReference type="STRING" id="519442.Huta_2078"/>
<evidence type="ECO:0000313" key="10">
    <source>
        <dbReference type="EMBL" id="ACV12245.1"/>
    </source>
</evidence>
<dbReference type="SUPFAM" id="SSF55874">
    <property type="entry name" value="ATPase domain of HSP90 chaperone/DNA topoisomerase II/histidine kinase"/>
    <property type="match status" value="1"/>
</dbReference>
<dbReference type="PANTHER" id="PTHR43304:SF1">
    <property type="entry name" value="PAC DOMAIN-CONTAINING PROTEIN"/>
    <property type="match status" value="1"/>
</dbReference>
<dbReference type="CDD" id="cd00130">
    <property type="entry name" value="PAS"/>
    <property type="match status" value="2"/>
</dbReference>
<evidence type="ECO:0000256" key="4">
    <source>
        <dbReference type="ARBA" id="ARBA00022679"/>
    </source>
</evidence>
<dbReference type="KEGG" id="hut:Huta_2078"/>
<evidence type="ECO:0000256" key="2">
    <source>
        <dbReference type="ARBA" id="ARBA00012438"/>
    </source>
</evidence>
<dbReference type="PROSITE" id="PS50112">
    <property type="entry name" value="PAS"/>
    <property type="match status" value="2"/>
</dbReference>
<reference evidence="10 11" key="1">
    <citation type="journal article" date="2009" name="Stand. Genomic Sci.">
        <title>Complete genome sequence of Halorhabdus utahensis type strain (AX-2).</title>
        <authorList>
            <person name="Anderson I."/>
            <person name="Tindall B.J."/>
            <person name="Pomrenke H."/>
            <person name="Goker M."/>
            <person name="Lapidus A."/>
            <person name="Nolan M."/>
            <person name="Copeland A."/>
            <person name="Glavina Del Rio T."/>
            <person name="Chen F."/>
            <person name="Tice H."/>
            <person name="Cheng J.F."/>
            <person name="Lucas S."/>
            <person name="Chertkov O."/>
            <person name="Bruce D."/>
            <person name="Brettin T."/>
            <person name="Detter J.C."/>
            <person name="Han C."/>
            <person name="Goodwin L."/>
            <person name="Land M."/>
            <person name="Hauser L."/>
            <person name="Chang Y.J."/>
            <person name="Jeffries C.D."/>
            <person name="Pitluck S."/>
            <person name="Pati A."/>
            <person name="Mavromatis K."/>
            <person name="Ivanova N."/>
            <person name="Ovchinnikova G."/>
            <person name="Chen A."/>
            <person name="Palaniappan K."/>
            <person name="Chain P."/>
            <person name="Rohde M."/>
            <person name="Bristow J."/>
            <person name="Eisen J.A."/>
            <person name="Markowitz V."/>
            <person name="Hugenholtz P."/>
            <person name="Kyrpides N.C."/>
            <person name="Klenk H.P."/>
        </authorList>
    </citation>
    <scope>NUCLEOTIDE SEQUENCE [LARGE SCALE GENOMIC DNA]</scope>
    <source>
        <strain evidence="11">DSM 12940 / JCM 11049 / AX-2</strain>
    </source>
</reference>
<feature type="region of interest" description="Disordered" evidence="6">
    <location>
        <begin position="475"/>
        <end position="498"/>
    </location>
</feature>
<evidence type="ECO:0000256" key="5">
    <source>
        <dbReference type="ARBA" id="ARBA00022777"/>
    </source>
</evidence>
<dbReference type="GO" id="GO:0004673">
    <property type="term" value="F:protein histidine kinase activity"/>
    <property type="evidence" value="ECO:0007669"/>
    <property type="project" value="UniProtKB-EC"/>
</dbReference>
<feature type="domain" description="Histidine kinase" evidence="7">
    <location>
        <begin position="284"/>
        <end position="508"/>
    </location>
</feature>
<dbReference type="OrthoDB" id="3369at2157"/>
<evidence type="ECO:0000256" key="1">
    <source>
        <dbReference type="ARBA" id="ARBA00000085"/>
    </source>
</evidence>